<accession>A0A1B2HCX2</accession>
<proteinExistence type="predicted"/>
<protein>
    <submittedName>
        <fullName evidence="2">Uncharacterized protein</fullName>
    </submittedName>
</protein>
<dbReference type="EMBL" id="CP016793">
    <property type="protein sequence ID" value="ANZ35558.1"/>
    <property type="molecule type" value="Genomic_DNA"/>
</dbReference>
<name>A0A1B2HCX2_9PSEU</name>
<dbReference type="KEGG" id="led:BBK82_05140"/>
<evidence type="ECO:0000256" key="1">
    <source>
        <dbReference type="SAM" id="MobiDB-lite"/>
    </source>
</evidence>
<reference evidence="2 3" key="1">
    <citation type="submission" date="2016-07" db="EMBL/GenBank/DDBJ databases">
        <title>Complete genome sequence of the Lentzea guizhouensis DHS C013.</title>
        <authorList>
            <person name="Cao C."/>
        </authorList>
    </citation>
    <scope>NUCLEOTIDE SEQUENCE [LARGE SCALE GENOMIC DNA]</scope>
    <source>
        <strain evidence="2 3">DHS C013</strain>
    </source>
</reference>
<feature type="region of interest" description="Disordered" evidence="1">
    <location>
        <begin position="117"/>
        <end position="173"/>
    </location>
</feature>
<dbReference type="OrthoDB" id="10020895at2"/>
<organism evidence="2 3">
    <name type="scientific">Lentzea guizhouensis</name>
    <dbReference type="NCBI Taxonomy" id="1586287"/>
    <lineage>
        <taxon>Bacteria</taxon>
        <taxon>Bacillati</taxon>
        <taxon>Actinomycetota</taxon>
        <taxon>Actinomycetes</taxon>
        <taxon>Pseudonocardiales</taxon>
        <taxon>Pseudonocardiaceae</taxon>
        <taxon>Lentzea</taxon>
    </lineage>
</organism>
<evidence type="ECO:0000313" key="2">
    <source>
        <dbReference type="EMBL" id="ANZ35558.1"/>
    </source>
</evidence>
<gene>
    <name evidence="2" type="ORF">BBK82_05140</name>
</gene>
<evidence type="ECO:0000313" key="3">
    <source>
        <dbReference type="Proteomes" id="UP000093053"/>
    </source>
</evidence>
<keyword evidence="3" id="KW-1185">Reference proteome</keyword>
<dbReference type="AlphaFoldDB" id="A0A1B2HCX2"/>
<dbReference type="STRING" id="1586287.BBK82_05140"/>
<sequence length="291" mass="30090">MTAVQQWADVELPSAGASVEIVAGVLAGRRGVVADPPEVEPYDGDPGPRVWVSTDGGDLVSPLLADLKIEHRHAGGWKGEPGDCGASCSCGVTFAGFETLGEASALVDAHIERESKGVNGCPAASPDGSSGGSTTATCSASTSPEETSPAPDPSLSAPSPTTPTTSAAAEQRETWAERMARDCTRFNDGEVSRALTIASRWTDWAQQLDELLDAMPDRPGVMWQDAGGDTNTVELGTAHLDELAMRERMAVLRGQADALAAAYLRGADKAAAGARRALEALREDSGGESDG</sequence>
<dbReference type="Proteomes" id="UP000093053">
    <property type="component" value="Chromosome"/>
</dbReference>
<dbReference type="RefSeq" id="WP_065913968.1">
    <property type="nucleotide sequence ID" value="NZ_CP016793.1"/>
</dbReference>
<feature type="compositionally biased region" description="Low complexity" evidence="1">
    <location>
        <begin position="120"/>
        <end position="169"/>
    </location>
</feature>